<proteinExistence type="predicted"/>
<dbReference type="Proteomes" id="UP000307440">
    <property type="component" value="Unassembled WGS sequence"/>
</dbReference>
<protein>
    <submittedName>
        <fullName evidence="1">Uncharacterized protein</fullName>
    </submittedName>
</protein>
<keyword evidence="2" id="KW-1185">Reference proteome</keyword>
<dbReference type="AlphaFoldDB" id="A0A5C3KWU4"/>
<organism evidence="1 2">
    <name type="scientific">Coprinopsis marcescibilis</name>
    <name type="common">Agaric fungus</name>
    <name type="synonym">Psathyrella marcescibilis</name>
    <dbReference type="NCBI Taxonomy" id="230819"/>
    <lineage>
        <taxon>Eukaryota</taxon>
        <taxon>Fungi</taxon>
        <taxon>Dikarya</taxon>
        <taxon>Basidiomycota</taxon>
        <taxon>Agaricomycotina</taxon>
        <taxon>Agaricomycetes</taxon>
        <taxon>Agaricomycetidae</taxon>
        <taxon>Agaricales</taxon>
        <taxon>Agaricineae</taxon>
        <taxon>Psathyrellaceae</taxon>
        <taxon>Coprinopsis</taxon>
    </lineage>
</organism>
<sequence>MLIWIENSLSPQEIHEQLLLDNNESFKQQILKYLESSHQGDFLGSTMKCMEENTPTVKVCRTKPGIYETNPNLMADSTDDDYMDPTLSLPIPPPVVTHAISETDHSNYTDNIDSCESCNLLEKWWHQFRDTVNDIIFQCNVYSYGDEICKACFPRDIHEHTTIDDDGHICLKKLEPMLNTFSLPVSYITWCNTDVTTLLSGTAIKAIVSYVTDYITKPMLKSHQIFSAAYDIYQRNIHLADTKNDRIQSARKL</sequence>
<dbReference type="STRING" id="230819.A0A5C3KWU4"/>
<evidence type="ECO:0000313" key="1">
    <source>
        <dbReference type="EMBL" id="TFK24313.1"/>
    </source>
</evidence>
<dbReference type="EMBL" id="ML210202">
    <property type="protein sequence ID" value="TFK24313.1"/>
    <property type="molecule type" value="Genomic_DNA"/>
</dbReference>
<dbReference type="OrthoDB" id="3229882at2759"/>
<name>A0A5C3KWU4_COPMA</name>
<evidence type="ECO:0000313" key="2">
    <source>
        <dbReference type="Proteomes" id="UP000307440"/>
    </source>
</evidence>
<reference evidence="1 2" key="1">
    <citation type="journal article" date="2019" name="Nat. Ecol. Evol.">
        <title>Megaphylogeny resolves global patterns of mushroom evolution.</title>
        <authorList>
            <person name="Varga T."/>
            <person name="Krizsan K."/>
            <person name="Foldi C."/>
            <person name="Dima B."/>
            <person name="Sanchez-Garcia M."/>
            <person name="Sanchez-Ramirez S."/>
            <person name="Szollosi G.J."/>
            <person name="Szarkandi J.G."/>
            <person name="Papp V."/>
            <person name="Albert L."/>
            <person name="Andreopoulos W."/>
            <person name="Angelini C."/>
            <person name="Antonin V."/>
            <person name="Barry K.W."/>
            <person name="Bougher N.L."/>
            <person name="Buchanan P."/>
            <person name="Buyck B."/>
            <person name="Bense V."/>
            <person name="Catcheside P."/>
            <person name="Chovatia M."/>
            <person name="Cooper J."/>
            <person name="Damon W."/>
            <person name="Desjardin D."/>
            <person name="Finy P."/>
            <person name="Geml J."/>
            <person name="Haridas S."/>
            <person name="Hughes K."/>
            <person name="Justo A."/>
            <person name="Karasinski D."/>
            <person name="Kautmanova I."/>
            <person name="Kiss B."/>
            <person name="Kocsube S."/>
            <person name="Kotiranta H."/>
            <person name="LaButti K.M."/>
            <person name="Lechner B.E."/>
            <person name="Liimatainen K."/>
            <person name="Lipzen A."/>
            <person name="Lukacs Z."/>
            <person name="Mihaltcheva S."/>
            <person name="Morgado L.N."/>
            <person name="Niskanen T."/>
            <person name="Noordeloos M.E."/>
            <person name="Ohm R.A."/>
            <person name="Ortiz-Santana B."/>
            <person name="Ovrebo C."/>
            <person name="Racz N."/>
            <person name="Riley R."/>
            <person name="Savchenko A."/>
            <person name="Shiryaev A."/>
            <person name="Soop K."/>
            <person name="Spirin V."/>
            <person name="Szebenyi C."/>
            <person name="Tomsovsky M."/>
            <person name="Tulloss R.E."/>
            <person name="Uehling J."/>
            <person name="Grigoriev I.V."/>
            <person name="Vagvolgyi C."/>
            <person name="Papp T."/>
            <person name="Martin F.M."/>
            <person name="Miettinen O."/>
            <person name="Hibbett D.S."/>
            <person name="Nagy L.G."/>
        </authorList>
    </citation>
    <scope>NUCLEOTIDE SEQUENCE [LARGE SCALE GENOMIC DNA]</scope>
    <source>
        <strain evidence="1 2">CBS 121175</strain>
    </source>
</reference>
<accession>A0A5C3KWU4</accession>
<gene>
    <name evidence="1" type="ORF">FA15DRAFT_592606</name>
</gene>